<proteinExistence type="predicted"/>
<keyword evidence="1" id="KW-0472">Membrane</keyword>
<reference evidence="3 4" key="1">
    <citation type="submission" date="2016-11" db="EMBL/GenBank/DDBJ databases">
        <authorList>
            <person name="Jaros S."/>
            <person name="Januszkiewicz K."/>
            <person name="Wedrychowicz H."/>
        </authorList>
    </citation>
    <scope>NUCLEOTIDE SEQUENCE [LARGE SCALE GENOMIC DNA]</scope>
    <source>
        <strain evidence="3 4">DSM 24574</strain>
    </source>
</reference>
<evidence type="ECO:0000259" key="2">
    <source>
        <dbReference type="Pfam" id="PF26604"/>
    </source>
</evidence>
<sequence length="81" mass="9003">MTLLIDILGWIGSVLVVAAYGLNTYKKITADSLAFYGMNIVGGVFLVIYSLEKGAYANTFINVIWVLIAIPAILRYWRTTK</sequence>
<keyword evidence="1" id="KW-0812">Transmembrane</keyword>
<feature type="transmembrane region" description="Helical" evidence="1">
    <location>
        <begin position="7"/>
        <end position="25"/>
    </location>
</feature>
<accession>A0A1M5LWN9</accession>
<dbReference type="OrthoDB" id="7063597at2"/>
<name>A0A1M5LWN9_9BACT</name>
<dbReference type="Pfam" id="PF26604">
    <property type="entry name" value="CBU_0592"/>
    <property type="match status" value="1"/>
</dbReference>
<protein>
    <recommendedName>
        <fullName evidence="2">CBU-0592-like domain-containing protein</fullName>
    </recommendedName>
</protein>
<dbReference type="RefSeq" id="WP_073132293.1">
    <property type="nucleotide sequence ID" value="NZ_FQWQ01000001.1"/>
</dbReference>
<dbReference type="Proteomes" id="UP000184212">
    <property type="component" value="Unassembled WGS sequence"/>
</dbReference>
<gene>
    <name evidence="3" type="ORF">SAMN04488109_1440</name>
</gene>
<dbReference type="EMBL" id="FQWQ01000001">
    <property type="protein sequence ID" value="SHG69514.1"/>
    <property type="molecule type" value="Genomic_DNA"/>
</dbReference>
<feature type="transmembrane region" description="Helical" evidence="1">
    <location>
        <begin position="32"/>
        <end position="51"/>
    </location>
</feature>
<dbReference type="NCBIfam" id="NF047864">
    <property type="entry name" value="CBU_0592_membra"/>
    <property type="match status" value="1"/>
</dbReference>
<keyword evidence="1" id="KW-1133">Transmembrane helix</keyword>
<feature type="transmembrane region" description="Helical" evidence="1">
    <location>
        <begin position="57"/>
        <end position="77"/>
    </location>
</feature>
<dbReference type="AlphaFoldDB" id="A0A1M5LWN9"/>
<dbReference type="InterPro" id="IPR058058">
    <property type="entry name" value="CBU_0592-like"/>
</dbReference>
<evidence type="ECO:0000256" key="1">
    <source>
        <dbReference type="SAM" id="Phobius"/>
    </source>
</evidence>
<evidence type="ECO:0000313" key="4">
    <source>
        <dbReference type="Proteomes" id="UP000184212"/>
    </source>
</evidence>
<feature type="domain" description="CBU-0592-like" evidence="2">
    <location>
        <begin position="5"/>
        <end position="79"/>
    </location>
</feature>
<keyword evidence="4" id="KW-1185">Reference proteome</keyword>
<dbReference type="STRING" id="947013.SAMN04488109_1440"/>
<evidence type="ECO:0000313" key="3">
    <source>
        <dbReference type="EMBL" id="SHG69514.1"/>
    </source>
</evidence>
<organism evidence="3 4">
    <name type="scientific">Chryseolinea serpens</name>
    <dbReference type="NCBI Taxonomy" id="947013"/>
    <lineage>
        <taxon>Bacteria</taxon>
        <taxon>Pseudomonadati</taxon>
        <taxon>Bacteroidota</taxon>
        <taxon>Cytophagia</taxon>
        <taxon>Cytophagales</taxon>
        <taxon>Fulvivirgaceae</taxon>
        <taxon>Chryseolinea</taxon>
    </lineage>
</organism>